<dbReference type="AlphaFoldDB" id="A0A239HFX7"/>
<dbReference type="SMART" id="SM00644">
    <property type="entry name" value="Ami_2"/>
    <property type="match status" value="1"/>
</dbReference>
<feature type="signal peptide" evidence="6">
    <location>
        <begin position="1"/>
        <end position="28"/>
    </location>
</feature>
<dbReference type="SUPFAM" id="SSF53955">
    <property type="entry name" value="Lysozyme-like"/>
    <property type="match status" value="1"/>
</dbReference>
<feature type="domain" description="N-acetylmuramoyl-L-alanine amidase" evidence="7">
    <location>
        <begin position="313"/>
        <end position="453"/>
    </location>
</feature>
<proteinExistence type="predicted"/>
<dbReference type="InterPro" id="IPR036505">
    <property type="entry name" value="Amidase/PGRP_sf"/>
</dbReference>
<evidence type="ECO:0000313" key="8">
    <source>
        <dbReference type="EMBL" id="SNS80309.1"/>
    </source>
</evidence>
<dbReference type="GO" id="GO:0008745">
    <property type="term" value="F:N-acetylmuramoyl-L-alanine amidase activity"/>
    <property type="evidence" value="ECO:0007669"/>
    <property type="project" value="UniProtKB-EC"/>
</dbReference>
<evidence type="ECO:0000256" key="5">
    <source>
        <dbReference type="SAM" id="MobiDB-lite"/>
    </source>
</evidence>
<comment type="catalytic activity">
    <reaction evidence="1">
        <text>Hydrolyzes the link between N-acetylmuramoyl residues and L-amino acid residues in certain cell-wall glycopeptides.</text>
        <dbReference type="EC" id="3.5.1.28"/>
    </reaction>
</comment>
<keyword evidence="9" id="KW-1185">Reference proteome</keyword>
<dbReference type="InterPro" id="IPR051206">
    <property type="entry name" value="NAMLAA_amidase_2"/>
</dbReference>
<evidence type="ECO:0000256" key="6">
    <source>
        <dbReference type="SAM" id="SignalP"/>
    </source>
</evidence>
<dbReference type="Pfam" id="PF01510">
    <property type="entry name" value="Amidase_2"/>
    <property type="match status" value="1"/>
</dbReference>
<accession>A0A239HFX7</accession>
<organism evidence="8 9">
    <name type="scientific">Streptosporangium subroseum</name>
    <dbReference type="NCBI Taxonomy" id="106412"/>
    <lineage>
        <taxon>Bacteria</taxon>
        <taxon>Bacillati</taxon>
        <taxon>Actinomycetota</taxon>
        <taxon>Actinomycetes</taxon>
        <taxon>Streptosporangiales</taxon>
        <taxon>Streptosporangiaceae</taxon>
        <taxon>Streptosporangium</taxon>
    </lineage>
</organism>
<dbReference type="SUPFAM" id="SSF55846">
    <property type="entry name" value="N-acetylmuramoyl-L-alanine amidase-like"/>
    <property type="match status" value="1"/>
</dbReference>
<keyword evidence="3" id="KW-0378">Hydrolase</keyword>
<sequence>MRRSTPLRSAVAAVVAAGGLALIQPASAGTLTGPLPVSAPVRPFSASAPVRPFSASAPAGPLSAGAPPRTALAGQAAPGDRQAAFAEAAKAYGVPENVLLGVSYLESRWDANAGLPSTSGGFGPMHLTDAAALLRTPQHHTGPGEDPRGDDARAARHPVETAVPAEIPASLRTLERAAELTGESEERLRGDDAVNIRGGAALLADYQKQLGAPLGGEPAAWYGAVARYSGASDESAAKAFADEVYATIRSGADRVTGDGQRVRLRAAGDLRPLESRLHRLGLRKHGGSGVECPPTVSCEWIPAPYEEFGAGDYGNHDLSDRPSTQKIDYIVIHDTETLYDPTLKLVQDPTYVSWHYTLRSQDGHIAQHVKTKDVAWHAGNWYVNAKSIGLEHEGFLAQGGAWYTEAMYRTSAKLVRYLTQRYGIPLDRAHILGHDNVPGTLPSTVSGMHEDPGPYWDWAHYFELLGRPLHSSGARNAGSVMILPDYATHQPYYYGCDGASPSAACPPHGSSSVWLRTEPREDAPLVKDIGKHPTGDSLYSVYDHSARATTGQRYAVADRRGDWTAIWYLGQRAWFHNPARHPTAVPSPGLVVTPRPGLTSIPVYGRAYPEPEAYPANVPVQAITPLQYTLSAGERYTLGLAAQGEYYRAVTFDTSQHQMVRGGLRYYQIQFGHRVMFVRADDVKVSFS</sequence>
<keyword evidence="6" id="KW-0732">Signal</keyword>
<dbReference type="Gene3D" id="3.40.80.10">
    <property type="entry name" value="Peptidoglycan recognition protein-like"/>
    <property type="match status" value="1"/>
</dbReference>
<feature type="chain" id="PRO_5013303266" description="N-acetylmuramoyl-L-alanine amidase" evidence="6">
    <location>
        <begin position="29"/>
        <end position="688"/>
    </location>
</feature>
<dbReference type="GO" id="GO:0009253">
    <property type="term" value="P:peptidoglycan catabolic process"/>
    <property type="evidence" value="ECO:0007669"/>
    <property type="project" value="InterPro"/>
</dbReference>
<evidence type="ECO:0000256" key="3">
    <source>
        <dbReference type="ARBA" id="ARBA00022801"/>
    </source>
</evidence>
<evidence type="ECO:0000313" key="9">
    <source>
        <dbReference type="Proteomes" id="UP000198282"/>
    </source>
</evidence>
<dbReference type="GO" id="GO:0071555">
    <property type="term" value="P:cell wall organization"/>
    <property type="evidence" value="ECO:0007669"/>
    <property type="project" value="UniProtKB-KW"/>
</dbReference>
<dbReference type="OrthoDB" id="66275at2"/>
<dbReference type="InterPro" id="IPR002502">
    <property type="entry name" value="Amidase_domain"/>
</dbReference>
<keyword evidence="4" id="KW-0961">Cell wall biogenesis/degradation</keyword>
<evidence type="ECO:0000256" key="1">
    <source>
        <dbReference type="ARBA" id="ARBA00001561"/>
    </source>
</evidence>
<dbReference type="RefSeq" id="WP_143653262.1">
    <property type="nucleotide sequence ID" value="NZ_FZOD01000016.1"/>
</dbReference>
<feature type="region of interest" description="Disordered" evidence="5">
    <location>
        <begin position="56"/>
        <end position="78"/>
    </location>
</feature>
<evidence type="ECO:0000259" key="7">
    <source>
        <dbReference type="SMART" id="SM00644"/>
    </source>
</evidence>
<dbReference type="InterPro" id="IPR023346">
    <property type="entry name" value="Lysozyme-like_dom_sf"/>
</dbReference>
<dbReference type="CDD" id="cd06583">
    <property type="entry name" value="PGRP"/>
    <property type="match status" value="1"/>
</dbReference>
<name>A0A239HFX7_9ACTN</name>
<feature type="compositionally biased region" description="Low complexity" evidence="5">
    <location>
        <begin position="56"/>
        <end position="68"/>
    </location>
</feature>
<evidence type="ECO:0000256" key="4">
    <source>
        <dbReference type="ARBA" id="ARBA00023316"/>
    </source>
</evidence>
<dbReference type="PANTHER" id="PTHR30417">
    <property type="entry name" value="N-ACETYLMURAMOYL-L-ALANINE AMIDASE AMID"/>
    <property type="match status" value="1"/>
</dbReference>
<dbReference type="Proteomes" id="UP000198282">
    <property type="component" value="Unassembled WGS sequence"/>
</dbReference>
<gene>
    <name evidence="8" type="ORF">SAMN05216276_1016110</name>
</gene>
<reference evidence="8 9" key="1">
    <citation type="submission" date="2017-06" db="EMBL/GenBank/DDBJ databases">
        <authorList>
            <person name="Kim H.J."/>
            <person name="Triplett B.A."/>
        </authorList>
    </citation>
    <scope>NUCLEOTIDE SEQUENCE [LARGE SCALE GENOMIC DNA]</scope>
    <source>
        <strain evidence="8 9">CGMCC 4.2132</strain>
    </source>
</reference>
<dbReference type="EMBL" id="FZOD01000016">
    <property type="protein sequence ID" value="SNS80309.1"/>
    <property type="molecule type" value="Genomic_DNA"/>
</dbReference>
<evidence type="ECO:0000256" key="2">
    <source>
        <dbReference type="ARBA" id="ARBA00011901"/>
    </source>
</evidence>
<protein>
    <recommendedName>
        <fullName evidence="2">N-acetylmuramoyl-L-alanine amidase</fullName>
        <ecNumber evidence="2">3.5.1.28</ecNumber>
    </recommendedName>
</protein>
<dbReference type="PANTHER" id="PTHR30417:SF1">
    <property type="entry name" value="N-ACETYLMURAMOYL-L-ALANINE AMIDASE AMID"/>
    <property type="match status" value="1"/>
</dbReference>
<dbReference type="EC" id="3.5.1.28" evidence="2"/>
<dbReference type="GO" id="GO:0009254">
    <property type="term" value="P:peptidoglycan turnover"/>
    <property type="evidence" value="ECO:0007669"/>
    <property type="project" value="TreeGrafter"/>
</dbReference>
<dbReference type="FunFam" id="3.40.80.10:FF:000006">
    <property type="entry name" value="N-acetylmuramoyl-L-alanine amidase"/>
    <property type="match status" value="1"/>
</dbReference>
<dbReference type="Gene3D" id="1.10.530.10">
    <property type="match status" value="1"/>
</dbReference>